<evidence type="ECO:0000313" key="5">
    <source>
        <dbReference type="Proteomes" id="UP000220914"/>
    </source>
</evidence>
<accession>A0A2A7N7C3</accession>
<dbReference type="PROSITE" id="PS51257">
    <property type="entry name" value="PROKAR_LIPOPROTEIN"/>
    <property type="match status" value="1"/>
</dbReference>
<evidence type="ECO:0000313" key="6">
    <source>
        <dbReference type="Proteomes" id="UP000465302"/>
    </source>
</evidence>
<dbReference type="PANTHER" id="PTHR30006">
    <property type="entry name" value="THIAMINE-BINDING PERIPLASMIC PROTEIN-RELATED"/>
    <property type="match status" value="1"/>
</dbReference>
<evidence type="ECO:0000256" key="1">
    <source>
        <dbReference type="ARBA" id="ARBA00022729"/>
    </source>
</evidence>
<dbReference type="EMBL" id="PDCP01000012">
    <property type="protein sequence ID" value="PEG39982.1"/>
    <property type="molecule type" value="Genomic_DNA"/>
</dbReference>
<dbReference type="Proteomes" id="UP000220914">
    <property type="component" value="Unassembled WGS sequence"/>
</dbReference>
<dbReference type="InterPro" id="IPR006059">
    <property type="entry name" value="SBP"/>
</dbReference>
<dbReference type="EMBL" id="BLKS01000001">
    <property type="protein sequence ID" value="GFG51491.1"/>
    <property type="molecule type" value="Genomic_DNA"/>
</dbReference>
<feature type="chain" id="PRO_5038224015" description="ABC transporter substrate-binding protein" evidence="2">
    <location>
        <begin position="22"/>
        <end position="357"/>
    </location>
</feature>
<evidence type="ECO:0000256" key="2">
    <source>
        <dbReference type="SAM" id="SignalP"/>
    </source>
</evidence>
<sequence>MTIVKGRKAYAALFCAGLVIATGCSDPEERMDDPSKAANSADAVVAGSLEEVCAAAEKEGELVSWNSEDPEAYEKIFAEFAKTYPGIKLTSVEVRPDDLVQKLVTEAQAGHASGVDAISVTMDKAGPLLDDNLINTDIDYTKMGVDPNHIGDGNTVRTERIAIGLTYNTDQVSDSEVPSTWEQLVDPKWEGKVVVDPRGDPLQLLAIVWGEDKTVDYVTKLSQTVKPQIVQGATAGLLTVASGENKITTNGRSAETAEQQAKGAPVKIKYLDVVPAVDYYTAVPVGAPHPNAGACWAAWLNSDAGRKAKQEYAFKGNVDLPEEAAAGQLAAIEEPAESVLVANTAEKISAVWAGRNQ</sequence>
<reference evidence="3 6" key="2">
    <citation type="journal article" date="2019" name="Emerg. Microbes Infect.">
        <title>Comprehensive subspecies identification of 175 nontuberculous mycobacteria species based on 7547 genomic profiles.</title>
        <authorList>
            <person name="Matsumoto Y."/>
            <person name="Kinjo T."/>
            <person name="Motooka D."/>
            <person name="Nabeya D."/>
            <person name="Jung N."/>
            <person name="Uechi K."/>
            <person name="Horii T."/>
            <person name="Iida T."/>
            <person name="Fujita J."/>
            <person name="Nakamura S."/>
        </authorList>
    </citation>
    <scope>NUCLEOTIDE SEQUENCE [LARGE SCALE GENOMIC DNA]</scope>
    <source>
        <strain evidence="3 6">JCM 6377</strain>
    </source>
</reference>
<dbReference type="RefSeq" id="WP_097939700.1">
    <property type="nucleotide sequence ID" value="NZ_BLKS01000001.1"/>
</dbReference>
<keyword evidence="1 2" id="KW-0732">Signal</keyword>
<gene>
    <name evidence="4" type="ORF">CQY20_08835</name>
    <name evidence="3" type="ORF">MAGR_29320</name>
</gene>
<dbReference type="OrthoDB" id="366726at2"/>
<dbReference type="AlphaFoldDB" id="A0A2A7N7C3"/>
<organism evidence="4 5">
    <name type="scientific">Mycolicibacterium agri</name>
    <name type="common">Mycobacterium agri</name>
    <dbReference type="NCBI Taxonomy" id="36811"/>
    <lineage>
        <taxon>Bacteria</taxon>
        <taxon>Bacillati</taxon>
        <taxon>Actinomycetota</taxon>
        <taxon>Actinomycetes</taxon>
        <taxon>Mycobacteriales</taxon>
        <taxon>Mycobacteriaceae</taxon>
        <taxon>Mycolicibacterium</taxon>
    </lineage>
</organism>
<name>A0A2A7N7C3_MYCAG</name>
<evidence type="ECO:0008006" key="7">
    <source>
        <dbReference type="Google" id="ProtNLM"/>
    </source>
</evidence>
<dbReference type="Gene3D" id="3.40.190.10">
    <property type="entry name" value="Periplasmic binding protein-like II"/>
    <property type="match status" value="2"/>
</dbReference>
<evidence type="ECO:0000313" key="4">
    <source>
        <dbReference type="EMBL" id="PEG39982.1"/>
    </source>
</evidence>
<feature type="signal peptide" evidence="2">
    <location>
        <begin position="1"/>
        <end position="21"/>
    </location>
</feature>
<comment type="caution">
    <text evidence="4">The sequence shown here is derived from an EMBL/GenBank/DDBJ whole genome shotgun (WGS) entry which is preliminary data.</text>
</comment>
<reference evidence="3" key="3">
    <citation type="submission" date="2020-02" db="EMBL/GenBank/DDBJ databases">
        <authorList>
            <person name="Matsumoto Y."/>
            <person name="Motooka D."/>
            <person name="Nakamura S."/>
        </authorList>
    </citation>
    <scope>NUCLEOTIDE SEQUENCE</scope>
    <source>
        <strain evidence="3">JCM 6377</strain>
    </source>
</reference>
<evidence type="ECO:0000313" key="3">
    <source>
        <dbReference type="EMBL" id="GFG51491.1"/>
    </source>
</evidence>
<keyword evidence="5" id="KW-1185">Reference proteome</keyword>
<protein>
    <recommendedName>
        <fullName evidence="7">ABC transporter substrate-binding protein</fullName>
    </recommendedName>
</protein>
<proteinExistence type="predicted"/>
<dbReference type="SUPFAM" id="SSF53850">
    <property type="entry name" value="Periplasmic binding protein-like II"/>
    <property type="match status" value="1"/>
</dbReference>
<reference evidence="4 5" key="1">
    <citation type="submission" date="2017-10" db="EMBL/GenBank/DDBJ databases">
        <title>The new phylogeny of genus Mycobacterium.</title>
        <authorList>
            <person name="Tortoli E."/>
            <person name="Trovato A."/>
            <person name="Cirillo D.M."/>
        </authorList>
    </citation>
    <scope>NUCLEOTIDE SEQUENCE [LARGE SCALE GENOMIC DNA]</scope>
    <source>
        <strain evidence="4 5">CCUG37673</strain>
    </source>
</reference>
<dbReference type="Pfam" id="PF13416">
    <property type="entry name" value="SBP_bac_8"/>
    <property type="match status" value="1"/>
</dbReference>
<dbReference type="Proteomes" id="UP000465302">
    <property type="component" value="Unassembled WGS sequence"/>
</dbReference>